<dbReference type="InterPro" id="IPR004812">
    <property type="entry name" value="Efflux_drug-R_Bcr/CmlA"/>
</dbReference>
<evidence type="ECO:0000256" key="6">
    <source>
        <dbReference type="ARBA" id="ARBA00022989"/>
    </source>
</evidence>
<evidence type="ECO:0000313" key="10">
    <source>
        <dbReference type="EMBL" id="RCK59824.1"/>
    </source>
</evidence>
<keyword evidence="6 8" id="KW-1133">Transmembrane helix</keyword>
<keyword evidence="3" id="KW-0813">Transport</keyword>
<feature type="transmembrane region" description="Helical" evidence="8">
    <location>
        <begin position="358"/>
        <end position="381"/>
    </location>
</feature>
<feature type="domain" description="Major facilitator superfamily (MFS) profile" evidence="9">
    <location>
        <begin position="57"/>
        <end position="448"/>
    </location>
</feature>
<evidence type="ECO:0000256" key="1">
    <source>
        <dbReference type="ARBA" id="ARBA00004651"/>
    </source>
</evidence>
<feature type="transmembrane region" description="Helical" evidence="8">
    <location>
        <begin position="215"/>
        <end position="234"/>
    </location>
</feature>
<protein>
    <submittedName>
        <fullName evidence="10">MFS transporter</fullName>
    </submittedName>
</protein>
<keyword evidence="11" id="KW-1185">Reference proteome</keyword>
<dbReference type="GO" id="GO:0042910">
    <property type="term" value="F:xenobiotic transmembrane transporter activity"/>
    <property type="evidence" value="ECO:0007669"/>
    <property type="project" value="InterPro"/>
</dbReference>
<dbReference type="GO" id="GO:0005886">
    <property type="term" value="C:plasma membrane"/>
    <property type="evidence" value="ECO:0007669"/>
    <property type="project" value="UniProtKB-SubCell"/>
</dbReference>
<dbReference type="InterPro" id="IPR036259">
    <property type="entry name" value="MFS_trans_sf"/>
</dbReference>
<accession>A0A367Y1U7</accession>
<dbReference type="CDD" id="cd17320">
    <property type="entry name" value="MFS_MdfA_MDR_like"/>
    <property type="match status" value="1"/>
</dbReference>
<name>A0A367Y1U7_9MICO</name>
<keyword evidence="5 8" id="KW-0812">Transmembrane</keyword>
<feature type="transmembrane region" description="Helical" evidence="8">
    <location>
        <begin position="423"/>
        <end position="444"/>
    </location>
</feature>
<reference evidence="10 11" key="1">
    <citation type="submission" date="2018-07" db="EMBL/GenBank/DDBJ databases">
        <title>Microbacterium endoborsara sp. nov., a novel actinobacterium isolated from Borszczowia aralocaspica.</title>
        <authorList>
            <person name="An D."/>
        </authorList>
    </citation>
    <scope>NUCLEOTIDE SEQUENCE [LARGE SCALE GENOMIC DNA]</scope>
    <source>
        <strain evidence="10 11">C1.15228</strain>
    </source>
</reference>
<dbReference type="Proteomes" id="UP000253508">
    <property type="component" value="Unassembled WGS sequence"/>
</dbReference>
<dbReference type="SUPFAM" id="SSF103473">
    <property type="entry name" value="MFS general substrate transporter"/>
    <property type="match status" value="1"/>
</dbReference>
<dbReference type="InterPro" id="IPR011701">
    <property type="entry name" value="MFS"/>
</dbReference>
<organism evidence="10 11">
    <name type="scientific">Microbacterium sorbitolivorans</name>
    <dbReference type="NCBI Taxonomy" id="1867410"/>
    <lineage>
        <taxon>Bacteria</taxon>
        <taxon>Bacillati</taxon>
        <taxon>Actinomycetota</taxon>
        <taxon>Actinomycetes</taxon>
        <taxon>Micrococcales</taxon>
        <taxon>Microbacteriaceae</taxon>
        <taxon>Microbacterium</taxon>
    </lineage>
</organism>
<evidence type="ECO:0000259" key="9">
    <source>
        <dbReference type="PROSITE" id="PS50850"/>
    </source>
</evidence>
<dbReference type="EMBL" id="QORO01000002">
    <property type="protein sequence ID" value="RCK59824.1"/>
    <property type="molecule type" value="Genomic_DNA"/>
</dbReference>
<evidence type="ECO:0000256" key="3">
    <source>
        <dbReference type="ARBA" id="ARBA00022448"/>
    </source>
</evidence>
<evidence type="ECO:0000256" key="5">
    <source>
        <dbReference type="ARBA" id="ARBA00022692"/>
    </source>
</evidence>
<feature type="transmembrane region" description="Helical" evidence="8">
    <location>
        <begin position="57"/>
        <end position="75"/>
    </location>
</feature>
<dbReference type="Gene3D" id="1.20.1720.10">
    <property type="entry name" value="Multidrug resistance protein D"/>
    <property type="match status" value="1"/>
</dbReference>
<feature type="transmembrane region" description="Helical" evidence="8">
    <location>
        <begin position="95"/>
        <end position="115"/>
    </location>
</feature>
<dbReference type="OrthoDB" id="9814303at2"/>
<proteinExistence type="inferred from homology"/>
<evidence type="ECO:0000256" key="8">
    <source>
        <dbReference type="SAM" id="Phobius"/>
    </source>
</evidence>
<keyword evidence="4" id="KW-1003">Cell membrane</keyword>
<dbReference type="InterPro" id="IPR005829">
    <property type="entry name" value="Sugar_transporter_CS"/>
</dbReference>
<feature type="transmembrane region" description="Helical" evidence="8">
    <location>
        <begin position="302"/>
        <end position="323"/>
    </location>
</feature>
<evidence type="ECO:0000313" key="11">
    <source>
        <dbReference type="Proteomes" id="UP000253508"/>
    </source>
</evidence>
<dbReference type="RefSeq" id="WP_114117436.1">
    <property type="nucleotide sequence ID" value="NZ_BMHU01000003.1"/>
</dbReference>
<dbReference type="PROSITE" id="PS00216">
    <property type="entry name" value="SUGAR_TRANSPORT_1"/>
    <property type="match status" value="1"/>
</dbReference>
<keyword evidence="7 8" id="KW-0472">Membrane</keyword>
<sequence length="454" mass="47356">MTEDNREDAYPETGMIPVSTGLIAVPTGHIHVPDSVREAGSEVAHKHPGDKLSSGRLFGYVLLLGALTALGPFTVDMYLPAFPLLQGEFGATEGAVQLTLTGTMVGFALGQLIVGPLSDVVGRRTPLLVSTVLHLVASVIAVFAPNLLVLGGARILMGMGAAGGAVVAMAMVRDLFGGRRLVVMLSRLALVSGLAPVIAPLAGSALLQVIPWRGIFVVLAAYAALILVCALFALPETRPKGDRATAEKVSIRHRYRVVFSDRVFVGVLLIGGMTFSGLFSYLSVSSFLFQQGYGLSTLQYGLIFAMNSVGLIIGNQTAARLAARFGPQWVLAYSTAALLLAAIAIPICAELIEGPWGVIIPLFFFMTSCGFTFPCAQVLALDRHPEAAGTAASVLGAANNGIAGVVSPLVAVVSAWTGGISPMSMAAIMMACSLVGILSLWLIVRPRTLGQLAD</sequence>
<feature type="transmembrane region" description="Helical" evidence="8">
    <location>
        <begin position="188"/>
        <end position="209"/>
    </location>
</feature>
<feature type="transmembrane region" description="Helical" evidence="8">
    <location>
        <begin position="263"/>
        <end position="282"/>
    </location>
</feature>
<evidence type="ECO:0000256" key="4">
    <source>
        <dbReference type="ARBA" id="ARBA00022475"/>
    </source>
</evidence>
<feature type="transmembrane region" description="Helical" evidence="8">
    <location>
        <begin position="330"/>
        <end position="352"/>
    </location>
</feature>
<feature type="transmembrane region" description="Helical" evidence="8">
    <location>
        <begin position="127"/>
        <end position="149"/>
    </location>
</feature>
<comment type="caution">
    <text evidence="10">The sequence shown here is derived from an EMBL/GenBank/DDBJ whole genome shotgun (WGS) entry which is preliminary data.</text>
</comment>
<feature type="transmembrane region" description="Helical" evidence="8">
    <location>
        <begin position="155"/>
        <end position="176"/>
    </location>
</feature>
<dbReference type="GO" id="GO:1990961">
    <property type="term" value="P:xenobiotic detoxification by transmembrane export across the plasma membrane"/>
    <property type="evidence" value="ECO:0007669"/>
    <property type="project" value="InterPro"/>
</dbReference>
<dbReference type="InterPro" id="IPR020846">
    <property type="entry name" value="MFS_dom"/>
</dbReference>
<dbReference type="PANTHER" id="PTHR23502:SF132">
    <property type="entry name" value="POLYAMINE TRANSPORTER 2-RELATED"/>
    <property type="match status" value="1"/>
</dbReference>
<feature type="transmembrane region" description="Helical" evidence="8">
    <location>
        <begin position="393"/>
        <end position="417"/>
    </location>
</feature>
<dbReference type="PANTHER" id="PTHR23502">
    <property type="entry name" value="MAJOR FACILITATOR SUPERFAMILY"/>
    <property type="match status" value="1"/>
</dbReference>
<comment type="similarity">
    <text evidence="2">Belongs to the major facilitator superfamily. Bcr/CmlA family.</text>
</comment>
<dbReference type="NCBIfam" id="TIGR00710">
    <property type="entry name" value="efflux_Bcr_CflA"/>
    <property type="match status" value="1"/>
</dbReference>
<dbReference type="PROSITE" id="PS50850">
    <property type="entry name" value="MFS"/>
    <property type="match status" value="1"/>
</dbReference>
<evidence type="ECO:0000256" key="2">
    <source>
        <dbReference type="ARBA" id="ARBA00006236"/>
    </source>
</evidence>
<evidence type="ECO:0000256" key="7">
    <source>
        <dbReference type="ARBA" id="ARBA00023136"/>
    </source>
</evidence>
<gene>
    <name evidence="10" type="ORF">DTO57_06570</name>
</gene>
<dbReference type="AlphaFoldDB" id="A0A367Y1U7"/>
<dbReference type="Pfam" id="PF07690">
    <property type="entry name" value="MFS_1"/>
    <property type="match status" value="1"/>
</dbReference>
<comment type="subcellular location">
    <subcellularLocation>
        <location evidence="1">Cell membrane</location>
        <topology evidence="1">Multi-pass membrane protein</topology>
    </subcellularLocation>
</comment>